<evidence type="ECO:0000313" key="3">
    <source>
        <dbReference type="Proteomes" id="UP000051380"/>
    </source>
</evidence>
<evidence type="ECO:0000256" key="1">
    <source>
        <dbReference type="SAM" id="MobiDB-lite"/>
    </source>
</evidence>
<gene>
    <name evidence="2" type="ORF">AOQ72_12470</name>
</gene>
<sequence length="74" mass="8211">MVSVTPKLRAKRVRMKVSKKTSKQVATALAFMRKKLAEAYPGEISATPRTNKELRDSGRGHLADLNESLGLRKS</sequence>
<organism evidence="2 3">
    <name type="scientific">Bradyrhizobium yuanmingense</name>
    <dbReference type="NCBI Taxonomy" id="108015"/>
    <lineage>
        <taxon>Bacteria</taxon>
        <taxon>Pseudomonadati</taxon>
        <taxon>Pseudomonadota</taxon>
        <taxon>Alphaproteobacteria</taxon>
        <taxon>Hyphomicrobiales</taxon>
        <taxon>Nitrobacteraceae</taxon>
        <taxon>Bradyrhizobium</taxon>
    </lineage>
</organism>
<comment type="caution">
    <text evidence="2">The sequence shown here is derived from an EMBL/GenBank/DDBJ whole genome shotgun (WGS) entry which is preliminary data.</text>
</comment>
<proteinExistence type="predicted"/>
<reference evidence="2 3" key="1">
    <citation type="submission" date="2015-09" db="EMBL/GenBank/DDBJ databases">
        <title>Draft Genome Sequence of the Strain BR 3267 (Bradyrhizobium yuanmingense) recommended as inoculant for cowpea in Brazil.</title>
        <authorList>
            <person name="Simoes-Araujo J.L."/>
            <person name="Zilli J.E."/>
        </authorList>
    </citation>
    <scope>NUCLEOTIDE SEQUENCE [LARGE SCALE GENOMIC DNA]</scope>
    <source>
        <strain evidence="2 3">BR3267</strain>
    </source>
</reference>
<accession>A0A0R3CQ98</accession>
<dbReference type="AlphaFoldDB" id="A0A0R3CQ98"/>
<protein>
    <submittedName>
        <fullName evidence="2">Uncharacterized protein</fullName>
    </submittedName>
</protein>
<dbReference type="EMBL" id="LJYF01000009">
    <property type="protein sequence ID" value="KRP99957.1"/>
    <property type="molecule type" value="Genomic_DNA"/>
</dbReference>
<dbReference type="RefSeq" id="WP_057026745.1">
    <property type="nucleotide sequence ID" value="NZ_JARFMJ010000016.1"/>
</dbReference>
<feature type="compositionally biased region" description="Basic and acidic residues" evidence="1">
    <location>
        <begin position="50"/>
        <end position="64"/>
    </location>
</feature>
<dbReference type="Proteomes" id="UP000051380">
    <property type="component" value="Unassembled WGS sequence"/>
</dbReference>
<evidence type="ECO:0000313" key="2">
    <source>
        <dbReference type="EMBL" id="KRP99957.1"/>
    </source>
</evidence>
<name>A0A0R3CQ98_9BRAD</name>
<feature type="region of interest" description="Disordered" evidence="1">
    <location>
        <begin position="47"/>
        <end position="74"/>
    </location>
</feature>